<dbReference type="AlphaFoldDB" id="A0A0C2WVG1"/>
<dbReference type="EMBL" id="KN824384">
    <property type="protein sequence ID" value="KIM21387.1"/>
    <property type="molecule type" value="Genomic_DNA"/>
</dbReference>
<reference evidence="1 2" key="1">
    <citation type="submission" date="2014-04" db="EMBL/GenBank/DDBJ databases">
        <authorList>
            <consortium name="DOE Joint Genome Institute"/>
            <person name="Kuo A."/>
            <person name="Zuccaro A."/>
            <person name="Kohler A."/>
            <person name="Nagy L.G."/>
            <person name="Floudas D."/>
            <person name="Copeland A."/>
            <person name="Barry K.W."/>
            <person name="Cichocki N."/>
            <person name="Veneault-Fourrey C."/>
            <person name="LaButti K."/>
            <person name="Lindquist E.A."/>
            <person name="Lipzen A."/>
            <person name="Lundell T."/>
            <person name="Morin E."/>
            <person name="Murat C."/>
            <person name="Sun H."/>
            <person name="Tunlid A."/>
            <person name="Henrissat B."/>
            <person name="Grigoriev I.V."/>
            <person name="Hibbett D.S."/>
            <person name="Martin F."/>
            <person name="Nordberg H.P."/>
            <person name="Cantor M.N."/>
            <person name="Hua S.X."/>
        </authorList>
    </citation>
    <scope>NUCLEOTIDE SEQUENCE [LARGE SCALE GENOMIC DNA]</scope>
    <source>
        <strain evidence="1 2">MAFF 305830</strain>
    </source>
</reference>
<accession>A0A0C2WVG1</accession>
<sequence length="329" mass="37453">MGKEVFLFIARTISTPEKLTIAFMDQCSFQKLSWTVTSTVNKELTLKNCGPMKIFRRSDTKWAASLIKLKIINSTTERLMWPLFREWIILQVSQMKHLELVTTFSNPQPDDSIEPTSFKSLDSIRTRLGTLIILYRSLLYTPVLRSLTVISSEHVDLEAWKTFVIDSQGGGSITKVTIENDKDANWVSLSTYLRQIPKLQTLEIMGDAVRPLLHSLIEFSESEETSKAERLLKKLTVLSIVDYQDEGEEIFAFASKYLPVHGNISNGDERPGSILRVSLRNCPNISGHIMQMMEEAGLVLDFNSPLPNIPCRDRLKPLGSNRQLNCWEK</sequence>
<gene>
    <name evidence="1" type="ORF">M408DRAFT_104318</name>
</gene>
<protein>
    <recommendedName>
        <fullName evidence="3">F-box domain-containing protein</fullName>
    </recommendedName>
</protein>
<organism evidence="1 2">
    <name type="scientific">Serendipita vermifera MAFF 305830</name>
    <dbReference type="NCBI Taxonomy" id="933852"/>
    <lineage>
        <taxon>Eukaryota</taxon>
        <taxon>Fungi</taxon>
        <taxon>Dikarya</taxon>
        <taxon>Basidiomycota</taxon>
        <taxon>Agaricomycotina</taxon>
        <taxon>Agaricomycetes</taxon>
        <taxon>Sebacinales</taxon>
        <taxon>Serendipitaceae</taxon>
        <taxon>Serendipita</taxon>
    </lineage>
</organism>
<proteinExistence type="predicted"/>
<evidence type="ECO:0000313" key="2">
    <source>
        <dbReference type="Proteomes" id="UP000054097"/>
    </source>
</evidence>
<evidence type="ECO:0000313" key="1">
    <source>
        <dbReference type="EMBL" id="KIM21387.1"/>
    </source>
</evidence>
<keyword evidence="2" id="KW-1185">Reference proteome</keyword>
<name>A0A0C2WVG1_SERVB</name>
<dbReference type="HOGENOM" id="CLU_845104_0_0_1"/>
<evidence type="ECO:0008006" key="3">
    <source>
        <dbReference type="Google" id="ProtNLM"/>
    </source>
</evidence>
<reference evidence="2" key="2">
    <citation type="submission" date="2015-01" db="EMBL/GenBank/DDBJ databases">
        <title>Evolutionary Origins and Diversification of the Mycorrhizal Mutualists.</title>
        <authorList>
            <consortium name="DOE Joint Genome Institute"/>
            <consortium name="Mycorrhizal Genomics Consortium"/>
            <person name="Kohler A."/>
            <person name="Kuo A."/>
            <person name="Nagy L.G."/>
            <person name="Floudas D."/>
            <person name="Copeland A."/>
            <person name="Barry K.W."/>
            <person name="Cichocki N."/>
            <person name="Veneault-Fourrey C."/>
            <person name="LaButti K."/>
            <person name="Lindquist E.A."/>
            <person name="Lipzen A."/>
            <person name="Lundell T."/>
            <person name="Morin E."/>
            <person name="Murat C."/>
            <person name="Riley R."/>
            <person name="Ohm R."/>
            <person name="Sun H."/>
            <person name="Tunlid A."/>
            <person name="Henrissat B."/>
            <person name="Grigoriev I.V."/>
            <person name="Hibbett D.S."/>
            <person name="Martin F."/>
        </authorList>
    </citation>
    <scope>NUCLEOTIDE SEQUENCE [LARGE SCALE GENOMIC DNA]</scope>
    <source>
        <strain evidence="2">MAFF 305830</strain>
    </source>
</reference>
<dbReference type="Proteomes" id="UP000054097">
    <property type="component" value="Unassembled WGS sequence"/>
</dbReference>